<keyword evidence="3" id="KW-1185">Reference proteome</keyword>
<feature type="transmembrane region" description="Helical" evidence="1">
    <location>
        <begin position="35"/>
        <end position="56"/>
    </location>
</feature>
<dbReference type="Proteomes" id="UP000276128">
    <property type="component" value="Unassembled WGS sequence"/>
</dbReference>
<evidence type="ECO:0000256" key="1">
    <source>
        <dbReference type="SAM" id="Phobius"/>
    </source>
</evidence>
<accession>A0A3S0A039</accession>
<proteinExistence type="predicted"/>
<dbReference type="OrthoDB" id="337363at2"/>
<sequence>MSNSFKIILLAIITFFVGTSEYVIAGFLDIIARDMGISIASAGQLTSIFSLSYAIGTQSQHF</sequence>
<dbReference type="AlphaFoldDB" id="A0A3S0A039"/>
<dbReference type="SUPFAM" id="SSF103473">
    <property type="entry name" value="MFS general substrate transporter"/>
    <property type="match status" value="1"/>
</dbReference>
<protein>
    <submittedName>
        <fullName evidence="2">MFS transporter</fullName>
    </submittedName>
</protein>
<evidence type="ECO:0000313" key="3">
    <source>
        <dbReference type="Proteomes" id="UP000276128"/>
    </source>
</evidence>
<organism evidence="2 3">
    <name type="scientific">Paenibacillus whitsoniae</name>
    <dbReference type="NCBI Taxonomy" id="2496558"/>
    <lineage>
        <taxon>Bacteria</taxon>
        <taxon>Bacillati</taxon>
        <taxon>Bacillota</taxon>
        <taxon>Bacilli</taxon>
        <taxon>Bacillales</taxon>
        <taxon>Paenibacillaceae</taxon>
        <taxon>Paenibacillus</taxon>
    </lineage>
</organism>
<dbReference type="InterPro" id="IPR036259">
    <property type="entry name" value="MFS_trans_sf"/>
</dbReference>
<name>A0A3S0A039_9BACL</name>
<reference evidence="2 3" key="1">
    <citation type="submission" date="2018-12" db="EMBL/GenBank/DDBJ databases">
        <title>Bacillus ochoae sp. nov., Paenibacillus whitsoniae sp. nov., Paenibacillus spiritus sp. nov. Isolated from the Mars Exploration Rover during spacecraft assembly.</title>
        <authorList>
            <person name="Seuylemezian A."/>
            <person name="Vaishampayan P."/>
        </authorList>
    </citation>
    <scope>NUCLEOTIDE SEQUENCE [LARGE SCALE GENOMIC DNA]</scope>
    <source>
        <strain evidence="2 3">MER 54</strain>
    </source>
</reference>
<gene>
    <name evidence="2" type="ORF">EJQ19_28385</name>
</gene>
<keyword evidence="1" id="KW-0812">Transmembrane</keyword>
<evidence type="ECO:0000313" key="2">
    <source>
        <dbReference type="EMBL" id="RTE03043.1"/>
    </source>
</evidence>
<comment type="caution">
    <text evidence="2">The sequence shown here is derived from an EMBL/GenBank/DDBJ whole genome shotgun (WGS) entry which is preliminary data.</text>
</comment>
<dbReference type="EMBL" id="RXHU01000107">
    <property type="protein sequence ID" value="RTE03043.1"/>
    <property type="molecule type" value="Genomic_DNA"/>
</dbReference>
<keyword evidence="1" id="KW-1133">Transmembrane helix</keyword>
<keyword evidence="1" id="KW-0472">Membrane</keyword>